<evidence type="ECO:0000313" key="1">
    <source>
        <dbReference type="EMBL" id="GBM39060.1"/>
    </source>
</evidence>
<organism evidence="1 2">
    <name type="scientific">Araneus ventricosus</name>
    <name type="common">Orbweaver spider</name>
    <name type="synonym">Epeira ventricosa</name>
    <dbReference type="NCBI Taxonomy" id="182803"/>
    <lineage>
        <taxon>Eukaryota</taxon>
        <taxon>Metazoa</taxon>
        <taxon>Ecdysozoa</taxon>
        <taxon>Arthropoda</taxon>
        <taxon>Chelicerata</taxon>
        <taxon>Arachnida</taxon>
        <taxon>Araneae</taxon>
        <taxon>Araneomorphae</taxon>
        <taxon>Entelegynae</taxon>
        <taxon>Araneoidea</taxon>
        <taxon>Araneidae</taxon>
        <taxon>Araneus</taxon>
    </lineage>
</organism>
<reference evidence="1 2" key="1">
    <citation type="journal article" date="2019" name="Sci. Rep.">
        <title>Orb-weaving spider Araneus ventricosus genome elucidates the spidroin gene catalogue.</title>
        <authorList>
            <person name="Kono N."/>
            <person name="Nakamura H."/>
            <person name="Ohtoshi R."/>
            <person name="Moran D.A.P."/>
            <person name="Shinohara A."/>
            <person name="Yoshida Y."/>
            <person name="Fujiwara M."/>
            <person name="Mori M."/>
            <person name="Tomita M."/>
            <person name="Arakawa K."/>
        </authorList>
    </citation>
    <scope>NUCLEOTIDE SEQUENCE [LARGE SCALE GENOMIC DNA]</scope>
</reference>
<comment type="caution">
    <text evidence="1">The sequence shown here is derived from an EMBL/GenBank/DDBJ whole genome shotgun (WGS) entry which is preliminary data.</text>
</comment>
<proteinExistence type="predicted"/>
<name>A0A4Y2FC01_ARAVE</name>
<gene>
    <name evidence="1" type="ORF">AVEN_119761_1</name>
</gene>
<dbReference type="EMBL" id="BGPR01000883">
    <property type="protein sequence ID" value="GBM39060.1"/>
    <property type="molecule type" value="Genomic_DNA"/>
</dbReference>
<accession>A0A4Y2FC01</accession>
<evidence type="ECO:0000313" key="2">
    <source>
        <dbReference type="Proteomes" id="UP000499080"/>
    </source>
</evidence>
<sequence length="113" mass="13486">MYDLEEYQLSINTKNNKAAGMDFKWISNVLIWVSEEKENLICPEIKPKCGKYNKSLDIMEPRKITLRCKKKSEFEIPRKFTRFMTFAHPSYAFFYHCPVIVRRGKQPILTNIF</sequence>
<keyword evidence="2" id="KW-1185">Reference proteome</keyword>
<protein>
    <submittedName>
        <fullName evidence="1">Uncharacterized protein</fullName>
    </submittedName>
</protein>
<dbReference type="Proteomes" id="UP000499080">
    <property type="component" value="Unassembled WGS sequence"/>
</dbReference>
<dbReference type="AlphaFoldDB" id="A0A4Y2FC01"/>